<accession>A0ABP7XHG4</accession>
<evidence type="ECO:0000259" key="17">
    <source>
        <dbReference type="Pfam" id="PF00732"/>
    </source>
</evidence>
<comment type="cofactor">
    <cofactor evidence="1">
        <name>FAD</name>
        <dbReference type="ChEBI" id="CHEBI:57692"/>
    </cofactor>
</comment>
<comment type="caution">
    <text evidence="19">The sequence shown here is derived from an EMBL/GenBank/DDBJ whole genome shotgun (WGS) entry which is preliminary data.</text>
</comment>
<evidence type="ECO:0000256" key="5">
    <source>
        <dbReference type="ARBA" id="ARBA00022827"/>
    </source>
</evidence>
<dbReference type="PANTHER" id="PTHR47470:SF1">
    <property type="entry name" value="FAD-DEPENDENT OXIDOREDUCTASE 2 FAD BINDING DOMAIN-CONTAINING PROTEIN"/>
    <property type="match status" value="1"/>
</dbReference>
<keyword evidence="5" id="KW-0274">FAD</keyword>
<name>A0ABP7XHG4_9ACTN</name>
<dbReference type="Pfam" id="PF00732">
    <property type="entry name" value="GMC_oxred_N"/>
    <property type="match status" value="1"/>
</dbReference>
<feature type="domain" description="Glucose-methanol-choline oxidoreductase C-terminal" evidence="18">
    <location>
        <begin position="468"/>
        <end position="522"/>
    </location>
</feature>
<proteinExistence type="inferred from homology"/>
<evidence type="ECO:0000256" key="16">
    <source>
        <dbReference type="SAM" id="MobiDB-lite"/>
    </source>
</evidence>
<dbReference type="Pfam" id="PF05199">
    <property type="entry name" value="GMC_oxred_C"/>
    <property type="match status" value="1"/>
</dbReference>
<dbReference type="Pfam" id="PF13450">
    <property type="entry name" value="NAD_binding_8"/>
    <property type="match status" value="1"/>
</dbReference>
<dbReference type="EC" id="1.1.3.6" evidence="13"/>
<sequence>MPPVTRATPHWVVVGSGFGGSVAALRLVEKGYDVTVVEAGRRFEDHDFARSAWHLPRYLWAPRLGWRGITRITTTRHVSIVSGVGVGGGSLAYANVLYRADPHVLAHPRWRGLADWAAELAPHYAEAERLLGATPYRAAEPGGPDDPGDLLLQDLGRDLGVEHTYRKASVGVFLGTPGRTVPDPLLDGAGPPRTGCTRCGDCLLGCRVGAKNTLVKNYLHLAEHRGAFIRPDTEVVGLRPRGAEDGGDGYLVTVRARRRWGRLGRAEAIEADGVVLAGGVLGTTRLLATARAAGDLPRLSERVGHEVRTNGEFVPGVLLPRAVAHGLTERVAITSSIHPTPDTHVETLGYGAHADYMSTGLTLLTTGGRRRALAWLGTIARHPWRFAQTLVPFGQSRRQLMLLVMGTGGGALRLRPGRRGGLVSELDPDDPLPSTSAAAEDAARRVAARTGGIAESPLLDAVAGIGLTAHPLGGAVIGASPAEGVVDADQRVFGYRNLLVCDGSVVPVNLGTNPSLTITALAERAMSRVPAAQRSPGRADGVPVPLAGGPGQDRS</sequence>
<evidence type="ECO:0000256" key="12">
    <source>
        <dbReference type="ARBA" id="ARBA00049645"/>
    </source>
</evidence>
<feature type="region of interest" description="Disordered" evidence="16">
    <location>
        <begin position="529"/>
        <end position="555"/>
    </location>
</feature>
<protein>
    <recommendedName>
        <fullName evidence="14">Cholesterol oxidase</fullName>
        <ecNumber evidence="13">1.1.3.6</ecNumber>
        <ecNumber evidence="11">5.3.3.1</ecNumber>
    </recommendedName>
    <alternativeName>
        <fullName evidence="15">Cholesterol isomerase</fullName>
    </alternativeName>
</protein>
<reference evidence="20" key="1">
    <citation type="journal article" date="2019" name="Int. J. Syst. Evol. Microbiol.">
        <title>The Global Catalogue of Microorganisms (GCM) 10K type strain sequencing project: providing services to taxonomists for standard genome sequencing and annotation.</title>
        <authorList>
            <consortium name="The Broad Institute Genomics Platform"/>
            <consortium name="The Broad Institute Genome Sequencing Center for Infectious Disease"/>
            <person name="Wu L."/>
            <person name="Ma J."/>
        </authorList>
    </citation>
    <scope>NUCLEOTIDE SEQUENCE [LARGE SCALE GENOMIC DNA]</scope>
    <source>
        <strain evidence="20">JCM 16703</strain>
    </source>
</reference>
<keyword evidence="6" id="KW-0560">Oxidoreductase</keyword>
<evidence type="ECO:0000256" key="15">
    <source>
        <dbReference type="ARBA" id="ARBA00049778"/>
    </source>
</evidence>
<dbReference type="InterPro" id="IPR036188">
    <property type="entry name" value="FAD/NAD-bd_sf"/>
</dbReference>
<comment type="pathway">
    <text evidence="12">Steroid metabolism; cholesterol degradation.</text>
</comment>
<keyword evidence="8" id="KW-1207">Sterol metabolism</keyword>
<evidence type="ECO:0000256" key="14">
    <source>
        <dbReference type="ARBA" id="ARBA00049744"/>
    </source>
</evidence>
<keyword evidence="9" id="KW-0753">Steroid metabolism</keyword>
<keyword evidence="10" id="KW-0413">Isomerase</keyword>
<evidence type="ECO:0000259" key="18">
    <source>
        <dbReference type="Pfam" id="PF05199"/>
    </source>
</evidence>
<evidence type="ECO:0000256" key="3">
    <source>
        <dbReference type="ARBA" id="ARBA00022548"/>
    </source>
</evidence>
<keyword evidence="7" id="KW-0443">Lipid metabolism</keyword>
<evidence type="ECO:0000256" key="4">
    <source>
        <dbReference type="ARBA" id="ARBA00022630"/>
    </source>
</evidence>
<evidence type="ECO:0000256" key="11">
    <source>
        <dbReference type="ARBA" id="ARBA00038856"/>
    </source>
</evidence>
<evidence type="ECO:0000256" key="9">
    <source>
        <dbReference type="ARBA" id="ARBA00023221"/>
    </source>
</evidence>
<dbReference type="InterPro" id="IPR052542">
    <property type="entry name" value="Cholesterol_Oxidase"/>
</dbReference>
<dbReference type="InterPro" id="IPR000172">
    <property type="entry name" value="GMC_OxRdtase_N"/>
</dbReference>
<evidence type="ECO:0000256" key="7">
    <source>
        <dbReference type="ARBA" id="ARBA00023098"/>
    </source>
</evidence>
<keyword evidence="3" id="KW-0153">Cholesterol metabolism</keyword>
<gene>
    <name evidence="19" type="ORF">GCM10022215_17480</name>
</gene>
<keyword evidence="4" id="KW-0285">Flavoprotein</keyword>
<keyword evidence="20" id="KW-1185">Reference proteome</keyword>
<organism evidence="19 20">
    <name type="scientific">Nocardioides fonticola</name>
    <dbReference type="NCBI Taxonomy" id="450363"/>
    <lineage>
        <taxon>Bacteria</taxon>
        <taxon>Bacillati</taxon>
        <taxon>Actinomycetota</taxon>
        <taxon>Actinomycetes</taxon>
        <taxon>Propionibacteriales</taxon>
        <taxon>Nocardioidaceae</taxon>
        <taxon>Nocardioides</taxon>
    </lineage>
</organism>
<feature type="domain" description="Glucose-methanol-choline oxidoreductase N-terminal" evidence="17">
    <location>
        <begin position="72"/>
        <end position="289"/>
    </location>
</feature>
<dbReference type="Proteomes" id="UP001501495">
    <property type="component" value="Unassembled WGS sequence"/>
</dbReference>
<evidence type="ECO:0000256" key="6">
    <source>
        <dbReference type="ARBA" id="ARBA00023002"/>
    </source>
</evidence>
<evidence type="ECO:0000313" key="20">
    <source>
        <dbReference type="Proteomes" id="UP001501495"/>
    </source>
</evidence>
<dbReference type="SUPFAM" id="SSF51905">
    <property type="entry name" value="FAD/NAD(P)-binding domain"/>
    <property type="match status" value="1"/>
</dbReference>
<evidence type="ECO:0000256" key="13">
    <source>
        <dbReference type="ARBA" id="ARBA00049723"/>
    </source>
</evidence>
<dbReference type="RefSeq" id="WP_344732946.1">
    <property type="nucleotide sequence ID" value="NZ_BAAAZH010000012.1"/>
</dbReference>
<evidence type="ECO:0000256" key="10">
    <source>
        <dbReference type="ARBA" id="ARBA00023235"/>
    </source>
</evidence>
<dbReference type="InterPro" id="IPR007867">
    <property type="entry name" value="GMC_OxRtase_C"/>
</dbReference>
<comment type="similarity">
    <text evidence="2">Belongs to the GMC oxidoreductase family.</text>
</comment>
<dbReference type="EMBL" id="BAAAZH010000012">
    <property type="protein sequence ID" value="GAA4117158.1"/>
    <property type="molecule type" value="Genomic_DNA"/>
</dbReference>
<dbReference type="Gene3D" id="3.50.50.60">
    <property type="entry name" value="FAD/NAD(P)-binding domain"/>
    <property type="match status" value="3"/>
</dbReference>
<dbReference type="PANTHER" id="PTHR47470">
    <property type="entry name" value="CHOLESTEROL OXIDASE"/>
    <property type="match status" value="1"/>
</dbReference>
<evidence type="ECO:0000256" key="8">
    <source>
        <dbReference type="ARBA" id="ARBA00023166"/>
    </source>
</evidence>
<evidence type="ECO:0000256" key="1">
    <source>
        <dbReference type="ARBA" id="ARBA00001974"/>
    </source>
</evidence>
<evidence type="ECO:0000256" key="2">
    <source>
        <dbReference type="ARBA" id="ARBA00010790"/>
    </source>
</evidence>
<dbReference type="EC" id="5.3.3.1" evidence="11"/>
<evidence type="ECO:0000313" key="19">
    <source>
        <dbReference type="EMBL" id="GAA4117158.1"/>
    </source>
</evidence>